<organism evidence="1 2">
    <name type="scientific">Segatella salivae</name>
    <dbReference type="NCBI Taxonomy" id="228604"/>
    <lineage>
        <taxon>Bacteria</taxon>
        <taxon>Pseudomonadati</taxon>
        <taxon>Bacteroidota</taxon>
        <taxon>Bacteroidia</taxon>
        <taxon>Bacteroidales</taxon>
        <taxon>Prevotellaceae</taxon>
        <taxon>Segatella</taxon>
    </lineage>
</organism>
<dbReference type="RefSeq" id="WP_219427206.1">
    <property type="nucleotide sequence ID" value="NZ_JAHXRD010000001.1"/>
</dbReference>
<dbReference type="AlphaFoldDB" id="A0AAW4NIL2"/>
<gene>
    <name evidence="1" type="ORF">KZY68_00390</name>
</gene>
<dbReference type="EMBL" id="JAHXRF010000001">
    <property type="protein sequence ID" value="MBW4864505.1"/>
    <property type="molecule type" value="Genomic_DNA"/>
</dbReference>
<evidence type="ECO:0000313" key="1">
    <source>
        <dbReference type="EMBL" id="MBW4864505.1"/>
    </source>
</evidence>
<sequence length="198" mass="22797">MEMIYPDEEKVTYDYNLGGQVDHVRGYKSYGYDYVNSEFSGGNTGTARFSLYVSPYLVAGQGSKHTKHIYIAALGESRFPSGLAFPRRAKVVSRVVWHFRAWRKSFPEWFGISAHGESHFPSGLAFPRRAKVISRVVGHFRAWRKSFPEWFGISAHGESHFPSGLAFPRWAKVVSRVVWRVRESFIYKYCCPVNIFQI</sequence>
<dbReference type="Proteomes" id="UP001196873">
    <property type="component" value="Unassembled WGS sequence"/>
</dbReference>
<reference evidence="1" key="1">
    <citation type="submission" date="2021-07" db="EMBL/GenBank/DDBJ databases">
        <title>Genomic diversity and antimicrobial resistance of Prevotella spp. isolated from chronic lung disease airways.</title>
        <authorList>
            <person name="Webb K.A."/>
            <person name="Olagoke O.S."/>
            <person name="Baird T."/>
            <person name="Neill J."/>
            <person name="Pham A."/>
            <person name="Wells T.J."/>
            <person name="Ramsay K.A."/>
            <person name="Bell S.C."/>
            <person name="Sarovich D.S."/>
            <person name="Price E.P."/>
        </authorList>
    </citation>
    <scope>NUCLEOTIDE SEQUENCE</scope>
    <source>
        <strain evidence="1">SCHI0047.S.3</strain>
    </source>
</reference>
<proteinExistence type="predicted"/>
<name>A0AAW4NIL2_9BACT</name>
<comment type="caution">
    <text evidence="1">The sequence shown here is derived from an EMBL/GenBank/DDBJ whole genome shotgun (WGS) entry which is preliminary data.</text>
</comment>
<evidence type="ECO:0000313" key="2">
    <source>
        <dbReference type="Proteomes" id="UP001196873"/>
    </source>
</evidence>
<protein>
    <submittedName>
        <fullName evidence="1">Uncharacterized protein</fullName>
    </submittedName>
</protein>
<accession>A0AAW4NIL2</accession>